<evidence type="ECO:0000313" key="2">
    <source>
        <dbReference type="Proteomes" id="UP000192903"/>
    </source>
</evidence>
<dbReference type="STRING" id="464029.SAMN02982989_1984"/>
<organism evidence="1 2">
    <name type="scientific">Xaviernesmea oryzae</name>
    <dbReference type="NCBI Taxonomy" id="464029"/>
    <lineage>
        <taxon>Bacteria</taxon>
        <taxon>Pseudomonadati</taxon>
        <taxon>Pseudomonadota</taxon>
        <taxon>Alphaproteobacteria</taxon>
        <taxon>Hyphomicrobiales</taxon>
        <taxon>Rhizobiaceae</taxon>
        <taxon>Rhizobium/Agrobacterium group</taxon>
        <taxon>Xaviernesmea</taxon>
    </lineage>
</organism>
<reference evidence="2" key="1">
    <citation type="submission" date="2017-04" db="EMBL/GenBank/DDBJ databases">
        <authorList>
            <person name="Varghese N."/>
            <person name="Submissions S."/>
        </authorList>
    </citation>
    <scope>NUCLEOTIDE SEQUENCE [LARGE SCALE GENOMIC DNA]</scope>
    <source>
        <strain evidence="2">B4P</strain>
    </source>
</reference>
<name>A0A1X7EYD7_9HYPH</name>
<accession>A0A1X7EYD7</accession>
<dbReference type="AlphaFoldDB" id="A0A1X7EYD7"/>
<sequence length="170" mass="18860">MSVSDSTYLATFSDGASVLERVLLAIIDAQTPGETDCHRHERLDAAMVALIGPAKQIEHDLERALHFMARQRQQDICDVEMRALRSGSGVAAGEARAVPELANVAAREVLGCTSAADVQETARVLCEMFRRRRNVNRVEPDHVRDRLKSEAVQRILVELSECDILSIPRK</sequence>
<keyword evidence="2" id="KW-1185">Reference proteome</keyword>
<evidence type="ECO:0000313" key="1">
    <source>
        <dbReference type="EMBL" id="SMF42275.1"/>
    </source>
</evidence>
<protein>
    <submittedName>
        <fullName evidence="1">Uncharacterized protein</fullName>
    </submittedName>
</protein>
<dbReference type="RefSeq" id="WP_143531602.1">
    <property type="nucleotide sequence ID" value="NZ_FXAF01000006.1"/>
</dbReference>
<proteinExistence type="predicted"/>
<dbReference type="OrthoDB" id="8449894at2"/>
<dbReference type="EMBL" id="FXAF01000006">
    <property type="protein sequence ID" value="SMF42275.1"/>
    <property type="molecule type" value="Genomic_DNA"/>
</dbReference>
<gene>
    <name evidence="1" type="ORF">SAMN02982989_1984</name>
</gene>
<dbReference type="Proteomes" id="UP000192903">
    <property type="component" value="Unassembled WGS sequence"/>
</dbReference>